<feature type="region of interest" description="Disordered" evidence="1">
    <location>
        <begin position="69"/>
        <end position="104"/>
    </location>
</feature>
<dbReference type="Gramene" id="TKW33234">
    <property type="protein sequence ID" value="TKW33234"/>
    <property type="gene ID" value="SEVIR_2G220000v2"/>
</dbReference>
<evidence type="ECO:0000313" key="2">
    <source>
        <dbReference type="EMBL" id="TKW33234.1"/>
    </source>
</evidence>
<protein>
    <submittedName>
        <fullName evidence="2">Uncharacterized protein</fullName>
    </submittedName>
</protein>
<gene>
    <name evidence="2" type="ORF">SEVIR_2G220000v2</name>
</gene>
<accession>A0A4U6VW50</accession>
<dbReference type="AlphaFoldDB" id="A0A4U6VW50"/>
<evidence type="ECO:0000313" key="3">
    <source>
        <dbReference type="Proteomes" id="UP000298652"/>
    </source>
</evidence>
<dbReference type="Proteomes" id="UP000298652">
    <property type="component" value="Chromosome 2"/>
</dbReference>
<name>A0A4U6VW50_SETVI</name>
<proteinExistence type="predicted"/>
<dbReference type="EMBL" id="CM016553">
    <property type="protein sequence ID" value="TKW33234.1"/>
    <property type="molecule type" value="Genomic_DNA"/>
</dbReference>
<keyword evidence="3" id="KW-1185">Reference proteome</keyword>
<reference evidence="2" key="1">
    <citation type="submission" date="2019-03" db="EMBL/GenBank/DDBJ databases">
        <title>WGS assembly of Setaria viridis.</title>
        <authorList>
            <person name="Huang P."/>
            <person name="Jenkins J."/>
            <person name="Grimwood J."/>
            <person name="Barry K."/>
            <person name="Healey A."/>
            <person name="Mamidi S."/>
            <person name="Sreedasyam A."/>
            <person name="Shu S."/>
            <person name="Feldman M."/>
            <person name="Wu J."/>
            <person name="Yu Y."/>
            <person name="Chen C."/>
            <person name="Johnson J."/>
            <person name="Rokhsar D."/>
            <person name="Baxter I."/>
            <person name="Schmutz J."/>
            <person name="Brutnell T."/>
            <person name="Kellogg E."/>
        </authorList>
    </citation>
    <scope>NUCLEOTIDE SEQUENCE [LARGE SCALE GENOMIC DNA]</scope>
</reference>
<evidence type="ECO:0000256" key="1">
    <source>
        <dbReference type="SAM" id="MobiDB-lite"/>
    </source>
</evidence>
<sequence length="120" mass="12665">MYATEPSVTMAAAWSVHPARPATSCLLVPSPHAHYCLLACASRRTTAAHGSRAGRHSCSPPARCAAGAAGRASLMAPSPAARASHPGPGRRRRQDRPGPRPTAIVLPVGVRWKVEDEMLR</sequence>
<organism evidence="2 3">
    <name type="scientific">Setaria viridis</name>
    <name type="common">Green bristlegrass</name>
    <name type="synonym">Setaria italica subsp. viridis</name>
    <dbReference type="NCBI Taxonomy" id="4556"/>
    <lineage>
        <taxon>Eukaryota</taxon>
        <taxon>Viridiplantae</taxon>
        <taxon>Streptophyta</taxon>
        <taxon>Embryophyta</taxon>
        <taxon>Tracheophyta</taxon>
        <taxon>Spermatophyta</taxon>
        <taxon>Magnoliopsida</taxon>
        <taxon>Liliopsida</taxon>
        <taxon>Poales</taxon>
        <taxon>Poaceae</taxon>
        <taxon>PACMAD clade</taxon>
        <taxon>Panicoideae</taxon>
        <taxon>Panicodae</taxon>
        <taxon>Paniceae</taxon>
        <taxon>Cenchrinae</taxon>
        <taxon>Setaria</taxon>
    </lineage>
</organism>